<name>A0A1G8V1W9_9PSED</name>
<gene>
    <name evidence="2" type="ORF">SAMN05216186_10271</name>
</gene>
<keyword evidence="1" id="KW-1133">Transmembrane helix</keyword>
<evidence type="ECO:0000256" key="1">
    <source>
        <dbReference type="SAM" id="Phobius"/>
    </source>
</evidence>
<proteinExistence type="predicted"/>
<dbReference type="STRING" id="137658.SAMN05216186_10271"/>
<evidence type="ECO:0000313" key="3">
    <source>
        <dbReference type="Proteomes" id="UP000198706"/>
    </source>
</evidence>
<feature type="transmembrane region" description="Helical" evidence="1">
    <location>
        <begin position="12"/>
        <end position="29"/>
    </location>
</feature>
<dbReference type="AlphaFoldDB" id="A0A1G8V1W9"/>
<keyword evidence="1" id="KW-0812">Transmembrane</keyword>
<sequence length="254" mass="28178">MTLTYPTLSPWIILIACIAIGVIMFWVGYRSGRIDGSEDGEEEGRAKALTDLEPRFSDLEQRYRATSEANATLRARLSAAEAAQLKHKAELEAVQRDADNRVALFAHRANPFTADDGHQLDAIAMKLELAANTFAGINCADHARFARTLAQHALNMAARLGLALQAASKPLPTSPEHPDTTLIQWLSQHAEYAYDDGFSCAELRFSLKSPPGTESLREIIHRAQMEQEARDLSTWERVDAEFARQGNLEAPMYP</sequence>
<organism evidence="2 3">
    <name type="scientific">Pseudomonas indica</name>
    <dbReference type="NCBI Taxonomy" id="137658"/>
    <lineage>
        <taxon>Bacteria</taxon>
        <taxon>Pseudomonadati</taxon>
        <taxon>Pseudomonadota</taxon>
        <taxon>Gammaproteobacteria</taxon>
        <taxon>Pseudomonadales</taxon>
        <taxon>Pseudomonadaceae</taxon>
        <taxon>Pseudomonas</taxon>
    </lineage>
</organism>
<reference evidence="2 3" key="1">
    <citation type="submission" date="2016-10" db="EMBL/GenBank/DDBJ databases">
        <authorList>
            <person name="de Groot N.N."/>
        </authorList>
    </citation>
    <scope>NUCLEOTIDE SEQUENCE [LARGE SCALE GENOMIC DNA]</scope>
    <source>
        <strain evidence="2 3">JCM 21544</strain>
    </source>
</reference>
<dbReference type="Proteomes" id="UP000198706">
    <property type="component" value="Unassembled WGS sequence"/>
</dbReference>
<dbReference type="EMBL" id="FNFD01000002">
    <property type="protein sequence ID" value="SDJ60053.1"/>
    <property type="molecule type" value="Genomic_DNA"/>
</dbReference>
<protein>
    <submittedName>
        <fullName evidence="2">Uncharacterized protein</fullName>
    </submittedName>
</protein>
<accession>A0A1G8V1W9</accession>
<dbReference type="RefSeq" id="WP_084336859.1">
    <property type="nucleotide sequence ID" value="NZ_FNFD01000002.1"/>
</dbReference>
<keyword evidence="1" id="KW-0472">Membrane</keyword>
<evidence type="ECO:0000313" key="2">
    <source>
        <dbReference type="EMBL" id="SDJ60053.1"/>
    </source>
</evidence>
<keyword evidence="3" id="KW-1185">Reference proteome</keyword>